<accession>A0A212JBP9</accession>
<gene>
    <name evidence="9" type="ORF">KL86DYS1_11763</name>
</gene>
<organism evidence="9">
    <name type="scientific">uncultured Dysgonomonas sp</name>
    <dbReference type="NCBI Taxonomy" id="206096"/>
    <lineage>
        <taxon>Bacteria</taxon>
        <taxon>Pseudomonadati</taxon>
        <taxon>Bacteroidota</taxon>
        <taxon>Bacteroidia</taxon>
        <taxon>Bacteroidales</taxon>
        <taxon>Dysgonomonadaceae</taxon>
        <taxon>Dysgonomonas</taxon>
        <taxon>environmental samples</taxon>
    </lineage>
</organism>
<dbReference type="AlphaFoldDB" id="A0A212JBP9"/>
<dbReference type="Gene3D" id="3.30.420.270">
    <property type="match status" value="1"/>
</dbReference>
<keyword evidence="3" id="KW-1003">Cell membrane</keyword>
<evidence type="ECO:0000256" key="2">
    <source>
        <dbReference type="ARBA" id="ARBA00005811"/>
    </source>
</evidence>
<dbReference type="PANTHER" id="PTHR30558">
    <property type="entry name" value="EXBD MEMBRANE COMPONENT OF PMF-DRIVEN MACROMOLECULE IMPORT SYSTEM"/>
    <property type="match status" value="1"/>
</dbReference>
<dbReference type="InterPro" id="IPR003400">
    <property type="entry name" value="ExbD"/>
</dbReference>
<keyword evidence="4 7" id="KW-0812">Transmembrane</keyword>
<keyword evidence="7" id="KW-0813">Transport</keyword>
<name>A0A212JBP9_9BACT</name>
<evidence type="ECO:0000256" key="4">
    <source>
        <dbReference type="ARBA" id="ARBA00022692"/>
    </source>
</evidence>
<comment type="similarity">
    <text evidence="2 7">Belongs to the ExbD/TolR family.</text>
</comment>
<evidence type="ECO:0008006" key="10">
    <source>
        <dbReference type="Google" id="ProtNLM"/>
    </source>
</evidence>
<evidence type="ECO:0000256" key="6">
    <source>
        <dbReference type="ARBA" id="ARBA00023136"/>
    </source>
</evidence>
<protein>
    <recommendedName>
        <fullName evidence="10">Biopolymer transporter ExbD</fullName>
    </recommendedName>
</protein>
<evidence type="ECO:0000256" key="8">
    <source>
        <dbReference type="SAM" id="Phobius"/>
    </source>
</evidence>
<dbReference type="GO" id="GO:0015031">
    <property type="term" value="P:protein transport"/>
    <property type="evidence" value="ECO:0007669"/>
    <property type="project" value="UniProtKB-KW"/>
</dbReference>
<keyword evidence="5 8" id="KW-1133">Transmembrane helix</keyword>
<dbReference type="GO" id="GO:0022857">
    <property type="term" value="F:transmembrane transporter activity"/>
    <property type="evidence" value="ECO:0007669"/>
    <property type="project" value="InterPro"/>
</dbReference>
<keyword evidence="7" id="KW-0653">Protein transport</keyword>
<evidence type="ECO:0000256" key="3">
    <source>
        <dbReference type="ARBA" id="ARBA00022475"/>
    </source>
</evidence>
<evidence type="ECO:0000256" key="1">
    <source>
        <dbReference type="ARBA" id="ARBA00004162"/>
    </source>
</evidence>
<sequence length="139" mass="15827">MKIERRKTRAAEVYTSSLNDIMFFLLLFFLIISTMVTPAAIRVLLPNAATSEQVVTKKNINLIITQDLRYYVNDKEVTKEEIEPALMAAITKEKEKNNNVEVNVLLQADKSLSLQNVVDVIDIGNKLQVKMVLFTQKPE</sequence>
<evidence type="ECO:0000256" key="7">
    <source>
        <dbReference type="RuleBase" id="RU003879"/>
    </source>
</evidence>
<dbReference type="PANTHER" id="PTHR30558:SF7">
    <property type="entry name" value="TOL-PAL SYSTEM PROTEIN TOLR"/>
    <property type="match status" value="1"/>
</dbReference>
<comment type="subcellular location">
    <subcellularLocation>
        <location evidence="1">Cell membrane</location>
        <topology evidence="1">Single-pass membrane protein</topology>
    </subcellularLocation>
    <subcellularLocation>
        <location evidence="7">Cell membrane</location>
        <topology evidence="7">Single-pass type II membrane protein</topology>
    </subcellularLocation>
</comment>
<dbReference type="Pfam" id="PF02472">
    <property type="entry name" value="ExbD"/>
    <property type="match status" value="1"/>
</dbReference>
<dbReference type="RefSeq" id="WP_296940007.1">
    <property type="nucleotide sequence ID" value="NZ_LT599032.1"/>
</dbReference>
<dbReference type="EMBL" id="FLUM01000001">
    <property type="protein sequence ID" value="SBV96874.1"/>
    <property type="molecule type" value="Genomic_DNA"/>
</dbReference>
<evidence type="ECO:0000313" key="9">
    <source>
        <dbReference type="EMBL" id="SBV96874.1"/>
    </source>
</evidence>
<evidence type="ECO:0000256" key="5">
    <source>
        <dbReference type="ARBA" id="ARBA00022989"/>
    </source>
</evidence>
<proteinExistence type="inferred from homology"/>
<feature type="transmembrane region" description="Helical" evidence="8">
    <location>
        <begin position="21"/>
        <end position="45"/>
    </location>
</feature>
<dbReference type="GO" id="GO:0005886">
    <property type="term" value="C:plasma membrane"/>
    <property type="evidence" value="ECO:0007669"/>
    <property type="project" value="UniProtKB-SubCell"/>
</dbReference>
<keyword evidence="6 8" id="KW-0472">Membrane</keyword>
<reference evidence="9" key="1">
    <citation type="submission" date="2016-04" db="EMBL/GenBank/DDBJ databases">
        <authorList>
            <person name="Evans L.H."/>
            <person name="Alamgir A."/>
            <person name="Owens N."/>
            <person name="Weber N.D."/>
            <person name="Virtaneva K."/>
            <person name="Barbian K."/>
            <person name="Babar A."/>
            <person name="Rosenke K."/>
        </authorList>
    </citation>
    <scope>NUCLEOTIDE SEQUENCE</scope>
    <source>
        <strain evidence="9">86-1</strain>
    </source>
</reference>